<reference evidence="2" key="1">
    <citation type="submission" date="2020-01" db="EMBL/GenBank/DDBJ databases">
        <title>Whole-genome analyses of novel actinobacteria.</title>
        <authorList>
            <person name="Sahin N."/>
        </authorList>
    </citation>
    <scope>NUCLEOTIDE SEQUENCE</scope>
    <source>
        <strain evidence="2">YC537</strain>
    </source>
</reference>
<dbReference type="RefSeq" id="WP_161701893.1">
    <property type="nucleotide sequence ID" value="NZ_JAAAHS010000248.1"/>
</dbReference>
<dbReference type="Gene3D" id="1.20.120.650">
    <property type="entry name" value="Colicin D"/>
    <property type="match status" value="1"/>
</dbReference>
<dbReference type="InterPro" id="IPR015287">
    <property type="entry name" value="Colicin_D_immunity_dom"/>
</dbReference>
<feature type="domain" description="Colicin D immunity protein" evidence="1">
    <location>
        <begin position="119"/>
        <end position="194"/>
    </location>
</feature>
<accession>A0A964UST4</accession>
<evidence type="ECO:0000313" key="3">
    <source>
        <dbReference type="Proteomes" id="UP000598297"/>
    </source>
</evidence>
<dbReference type="InterPro" id="IPR036471">
    <property type="entry name" value="Colicin_D_sf"/>
</dbReference>
<dbReference type="GO" id="GO:0030153">
    <property type="term" value="P:bacteriocin immunity"/>
    <property type="evidence" value="ECO:0007669"/>
    <property type="project" value="InterPro"/>
</dbReference>
<evidence type="ECO:0000313" key="2">
    <source>
        <dbReference type="EMBL" id="NBE54764.1"/>
    </source>
</evidence>
<dbReference type="AlphaFoldDB" id="A0A964UST4"/>
<dbReference type="Pfam" id="PF09204">
    <property type="entry name" value="Colicin_immun"/>
    <property type="match status" value="1"/>
</dbReference>
<organism evidence="2 3">
    <name type="scientific">Streptomyces boluensis</name>
    <dbReference type="NCBI Taxonomy" id="1775135"/>
    <lineage>
        <taxon>Bacteria</taxon>
        <taxon>Bacillati</taxon>
        <taxon>Actinomycetota</taxon>
        <taxon>Actinomycetes</taxon>
        <taxon>Kitasatosporales</taxon>
        <taxon>Streptomycetaceae</taxon>
        <taxon>Streptomyces</taxon>
    </lineage>
</organism>
<protein>
    <recommendedName>
        <fullName evidence="1">Colicin D immunity protein domain-containing protein</fullName>
    </recommendedName>
</protein>
<sequence length="221" mass="23933">MCGTAKAEVAAVEVATVEETLTRHIRTAEGPLLIALPDLSGALLVTHEGYALLAGTDAFLDHSVPEGTDKAIVDFRRYAARTGRRNPTLRAVADAFRPSEWAWASTSQVAPESATANQLSLMEAFTADGISAEDFARSWLAARREAMHRHERLRDPLSAILDQVFYALDEYVIDPGLRDADDMTDEQLRQIVSEQSLALAAEARTCGARVLPGEAKATPGD</sequence>
<dbReference type="GO" id="GO:0015643">
    <property type="term" value="F:toxic substance binding"/>
    <property type="evidence" value="ECO:0007669"/>
    <property type="project" value="InterPro"/>
</dbReference>
<gene>
    <name evidence="2" type="ORF">GUY60_25725</name>
</gene>
<evidence type="ECO:0000259" key="1">
    <source>
        <dbReference type="Pfam" id="PF09204"/>
    </source>
</evidence>
<dbReference type="OrthoDB" id="7961231at2"/>
<dbReference type="Proteomes" id="UP000598297">
    <property type="component" value="Unassembled WGS sequence"/>
</dbReference>
<name>A0A964UST4_9ACTN</name>
<comment type="caution">
    <text evidence="2">The sequence shown here is derived from an EMBL/GenBank/DDBJ whole genome shotgun (WGS) entry which is preliminary data.</text>
</comment>
<dbReference type="EMBL" id="JAAAHS010000248">
    <property type="protein sequence ID" value="NBE54764.1"/>
    <property type="molecule type" value="Genomic_DNA"/>
</dbReference>
<keyword evidence="3" id="KW-1185">Reference proteome</keyword>
<proteinExistence type="predicted"/>